<sequence>MDALLDNFSWKFEKVGVQMKSYTDPALVAPDIVEDMPLAN</sequence>
<gene>
    <name evidence="1" type="ORF">GLE_4044</name>
</gene>
<organism evidence="1 2">
    <name type="scientific">Lysobacter enzymogenes</name>
    <dbReference type="NCBI Taxonomy" id="69"/>
    <lineage>
        <taxon>Bacteria</taxon>
        <taxon>Pseudomonadati</taxon>
        <taxon>Pseudomonadota</taxon>
        <taxon>Gammaproteobacteria</taxon>
        <taxon>Lysobacterales</taxon>
        <taxon>Lysobacteraceae</taxon>
        <taxon>Lysobacter</taxon>
    </lineage>
</organism>
<proteinExistence type="predicted"/>
<dbReference type="EMBL" id="CP013140">
    <property type="protein sequence ID" value="ALN59386.1"/>
    <property type="molecule type" value="Genomic_DNA"/>
</dbReference>
<protein>
    <submittedName>
        <fullName evidence="1">Uncharacterized protein</fullName>
    </submittedName>
</protein>
<reference evidence="1 2" key="1">
    <citation type="submission" date="2015-11" db="EMBL/GenBank/DDBJ databases">
        <title>Genome sequences of Lysobacter enzymogenes strain C3 and Lysobacter antibioticus ATCC 29479.</title>
        <authorList>
            <person name="Kobayashi D.Y."/>
        </authorList>
    </citation>
    <scope>NUCLEOTIDE SEQUENCE [LARGE SCALE GENOMIC DNA]</scope>
    <source>
        <strain evidence="1 2">C3</strain>
    </source>
</reference>
<dbReference type="AlphaFoldDB" id="A0A0S2DLB8"/>
<dbReference type="KEGG" id="lez:GLE_4044"/>
<dbReference type="Proteomes" id="UP000061569">
    <property type="component" value="Chromosome"/>
</dbReference>
<evidence type="ECO:0000313" key="2">
    <source>
        <dbReference type="Proteomes" id="UP000061569"/>
    </source>
</evidence>
<accession>A0A0S2DLB8</accession>
<dbReference type="PATRIC" id="fig|69.6.peg.3987"/>
<evidence type="ECO:0000313" key="1">
    <source>
        <dbReference type="EMBL" id="ALN59386.1"/>
    </source>
</evidence>
<name>A0A0S2DLB8_LYSEN</name>